<dbReference type="InterPro" id="IPR009057">
    <property type="entry name" value="Homeodomain-like_sf"/>
</dbReference>
<proteinExistence type="predicted"/>
<evidence type="ECO:0000313" key="3">
    <source>
        <dbReference type="EMBL" id="EGQ21076.1"/>
    </source>
</evidence>
<organism evidence="3 4">
    <name type="scientific">Sporosarcina newyorkensis 2681</name>
    <dbReference type="NCBI Taxonomy" id="1027292"/>
    <lineage>
        <taxon>Bacteria</taxon>
        <taxon>Bacillati</taxon>
        <taxon>Bacillota</taxon>
        <taxon>Bacilli</taxon>
        <taxon>Bacillales</taxon>
        <taxon>Caryophanaceae</taxon>
        <taxon>Sporosarcina</taxon>
    </lineage>
</organism>
<dbReference type="GO" id="GO:0003677">
    <property type="term" value="F:DNA binding"/>
    <property type="evidence" value="ECO:0007669"/>
    <property type="project" value="InterPro"/>
</dbReference>
<dbReference type="AlphaFoldDB" id="F9DX28"/>
<dbReference type="InterPro" id="IPR011017">
    <property type="entry name" value="TRASH_dom"/>
</dbReference>
<evidence type="ECO:0000259" key="1">
    <source>
        <dbReference type="SMART" id="SM00507"/>
    </source>
</evidence>
<dbReference type="InterPro" id="IPR002711">
    <property type="entry name" value="HNH"/>
</dbReference>
<protein>
    <submittedName>
        <fullName evidence="3">Prophage LambdaBa02 protein</fullName>
    </submittedName>
</protein>
<dbReference type="GO" id="GO:0008270">
    <property type="term" value="F:zinc ion binding"/>
    <property type="evidence" value="ECO:0007669"/>
    <property type="project" value="InterPro"/>
</dbReference>
<evidence type="ECO:0000259" key="2">
    <source>
        <dbReference type="SMART" id="SM00746"/>
    </source>
</evidence>
<dbReference type="Proteomes" id="UP000005316">
    <property type="component" value="Unassembled WGS sequence"/>
</dbReference>
<evidence type="ECO:0000313" key="4">
    <source>
        <dbReference type="Proteomes" id="UP000005316"/>
    </source>
</evidence>
<accession>F9DX28</accession>
<dbReference type="eggNOG" id="COG1403">
    <property type="taxonomic scope" value="Bacteria"/>
</dbReference>
<dbReference type="InterPro" id="IPR006120">
    <property type="entry name" value="Resolvase_HTH_dom"/>
</dbReference>
<feature type="domain" description="TRASH" evidence="2">
    <location>
        <begin position="103"/>
        <end position="137"/>
    </location>
</feature>
<dbReference type="InterPro" id="IPR003615">
    <property type="entry name" value="HNH_nuc"/>
</dbReference>
<dbReference type="GO" id="GO:0000150">
    <property type="term" value="F:DNA strand exchange activity"/>
    <property type="evidence" value="ECO:0007669"/>
    <property type="project" value="InterPro"/>
</dbReference>
<dbReference type="SMART" id="SM00507">
    <property type="entry name" value="HNHc"/>
    <property type="match status" value="1"/>
</dbReference>
<sequence length="276" mass="32290">MQQANSFLIIIGRGDDMARLSIDLDKLIELYQSGMSASDVAKELGCSLNTVLRRLKENNIEVRDSGHYKIGTKASDETRKKMSEGISKAVRKSGRFLQQEVPCENCGRLVMKHNRDLKRNANQFCSHECYSVWKKTISGEEHPLYDRIEHVCEQCGGEFLTHPYRLERSEKLFCSKECHNDWMYENQQGENNPNWKGGTTKWPERGSSRRDYRELRDEIFERDKHMCTDCGSKNNLEIHHIKQWSLYPELWFDRDNCRTLCTTCHIEADKIDNESL</sequence>
<gene>
    <name evidence="3" type="ORF">HMPREF9372_3359</name>
</gene>
<feature type="domain" description="HNH nuclease" evidence="1">
    <location>
        <begin position="214"/>
        <end position="266"/>
    </location>
</feature>
<dbReference type="CDD" id="cd00085">
    <property type="entry name" value="HNHc"/>
    <property type="match status" value="1"/>
</dbReference>
<dbReference type="Pfam" id="PF01844">
    <property type="entry name" value="HNH"/>
    <property type="match status" value="1"/>
</dbReference>
<dbReference type="Pfam" id="PF02796">
    <property type="entry name" value="HTH_7"/>
    <property type="match status" value="1"/>
</dbReference>
<dbReference type="Gene3D" id="1.10.30.50">
    <property type="match status" value="1"/>
</dbReference>
<dbReference type="HOGENOM" id="CLU_1008003_0_0_9"/>
<dbReference type="SMART" id="SM00746">
    <property type="entry name" value="TRASH"/>
    <property type="match status" value="2"/>
</dbReference>
<dbReference type="EMBL" id="AFPZ01000105">
    <property type="protein sequence ID" value="EGQ21076.1"/>
    <property type="molecule type" value="Genomic_DNA"/>
</dbReference>
<feature type="domain" description="TRASH" evidence="2">
    <location>
        <begin position="152"/>
        <end position="186"/>
    </location>
</feature>
<dbReference type="SUPFAM" id="SSF46689">
    <property type="entry name" value="Homeodomain-like"/>
    <property type="match status" value="1"/>
</dbReference>
<comment type="caution">
    <text evidence="3">The sequence shown here is derived from an EMBL/GenBank/DDBJ whole genome shotgun (WGS) entry which is preliminary data.</text>
</comment>
<name>F9DX28_9BACL</name>
<dbReference type="GO" id="GO:0004519">
    <property type="term" value="F:endonuclease activity"/>
    <property type="evidence" value="ECO:0007669"/>
    <property type="project" value="InterPro"/>
</dbReference>
<dbReference type="Gene3D" id="1.10.10.60">
    <property type="entry name" value="Homeodomain-like"/>
    <property type="match status" value="1"/>
</dbReference>
<reference evidence="3 4" key="1">
    <citation type="submission" date="2011-04" db="EMBL/GenBank/DDBJ databases">
        <authorList>
            <person name="Muzny D."/>
            <person name="Qin X."/>
            <person name="Deng J."/>
            <person name="Jiang H."/>
            <person name="Liu Y."/>
            <person name="Qu J."/>
            <person name="Song X.-Z."/>
            <person name="Zhang L."/>
            <person name="Thornton R."/>
            <person name="Coyle M."/>
            <person name="Francisco L."/>
            <person name="Jackson L."/>
            <person name="Javaid M."/>
            <person name="Korchina V."/>
            <person name="Kovar C."/>
            <person name="Mata R."/>
            <person name="Mathew T."/>
            <person name="Ngo R."/>
            <person name="Nguyen L."/>
            <person name="Nguyen N."/>
            <person name="Okwuonu G."/>
            <person name="Ongeri F."/>
            <person name="Pham C."/>
            <person name="Simmons D."/>
            <person name="Wilczek-Boney K."/>
            <person name="Hale W."/>
            <person name="Jakkamsetti A."/>
            <person name="Pham P."/>
            <person name="Ruth R."/>
            <person name="San Lucas F."/>
            <person name="Warren J."/>
            <person name="Zhang J."/>
            <person name="Zhao Z."/>
            <person name="Zhou C."/>
            <person name="Zhu D."/>
            <person name="Lee S."/>
            <person name="Bess C."/>
            <person name="Blankenburg K."/>
            <person name="Forbes L."/>
            <person name="Fu Q."/>
            <person name="Gubbala S."/>
            <person name="Hirani K."/>
            <person name="Jayaseelan J.C."/>
            <person name="Lara F."/>
            <person name="Munidasa M."/>
            <person name="Palculict T."/>
            <person name="Patil S."/>
            <person name="Pu L.-L."/>
            <person name="Saada N."/>
            <person name="Tang L."/>
            <person name="Weissenberger G."/>
            <person name="Zhu Y."/>
            <person name="Hemphill L."/>
            <person name="Shang Y."/>
            <person name="Youmans B."/>
            <person name="Ayvaz T."/>
            <person name="Ross M."/>
            <person name="Santibanez J."/>
            <person name="Aqrawi P."/>
            <person name="Gross S."/>
            <person name="Joshi V."/>
            <person name="Fowler G."/>
            <person name="Nazareth L."/>
            <person name="Reid J."/>
            <person name="Worley K."/>
            <person name="Petrosino J."/>
            <person name="Highlander S."/>
            <person name="Gibbs R."/>
        </authorList>
    </citation>
    <scope>NUCLEOTIDE SEQUENCE [LARGE SCALE GENOMIC DNA]</scope>
    <source>
        <strain evidence="3 4">2681</strain>
    </source>
</reference>